<evidence type="ECO:0000256" key="4">
    <source>
        <dbReference type="ARBA" id="ARBA00022553"/>
    </source>
</evidence>
<organism evidence="11 12">
    <name type="scientific">Halopseudomonas salegens</name>
    <dbReference type="NCBI Taxonomy" id="1434072"/>
    <lineage>
        <taxon>Bacteria</taxon>
        <taxon>Pseudomonadati</taxon>
        <taxon>Pseudomonadota</taxon>
        <taxon>Gammaproteobacteria</taxon>
        <taxon>Pseudomonadales</taxon>
        <taxon>Pseudomonadaceae</taxon>
        <taxon>Halopseudomonas</taxon>
    </lineage>
</organism>
<dbReference type="PROSITE" id="PS50109">
    <property type="entry name" value="HIS_KIN"/>
    <property type="match status" value="1"/>
</dbReference>
<dbReference type="PRINTS" id="PR00344">
    <property type="entry name" value="BCTRLSENSOR"/>
</dbReference>
<name>A0A1H2E1A7_9GAMM</name>
<dbReference type="InterPro" id="IPR036097">
    <property type="entry name" value="HisK_dim/P_sf"/>
</dbReference>
<dbReference type="GO" id="GO:0000155">
    <property type="term" value="F:phosphorelay sensor kinase activity"/>
    <property type="evidence" value="ECO:0007669"/>
    <property type="project" value="InterPro"/>
</dbReference>
<keyword evidence="12" id="KW-1185">Reference proteome</keyword>
<evidence type="ECO:0000256" key="1">
    <source>
        <dbReference type="ARBA" id="ARBA00000085"/>
    </source>
</evidence>
<dbReference type="AlphaFoldDB" id="A0A1H2E1A7"/>
<comment type="subcellular location">
    <subcellularLocation>
        <location evidence="2">Membrane</location>
    </subcellularLocation>
</comment>
<keyword evidence="4" id="KW-0597">Phosphoprotein</keyword>
<dbReference type="InterPro" id="IPR005467">
    <property type="entry name" value="His_kinase_dom"/>
</dbReference>
<dbReference type="Pfam" id="PF02518">
    <property type="entry name" value="HATPase_c"/>
    <property type="match status" value="1"/>
</dbReference>
<evidence type="ECO:0000313" key="11">
    <source>
        <dbReference type="EMBL" id="SDT88835.1"/>
    </source>
</evidence>
<dbReference type="EC" id="2.7.13.3" evidence="3"/>
<dbReference type="SUPFAM" id="SSF55874">
    <property type="entry name" value="ATPase domain of HSP90 chaperone/DNA topoisomerase II/histidine kinase"/>
    <property type="match status" value="1"/>
</dbReference>
<dbReference type="Pfam" id="PF00512">
    <property type="entry name" value="HisKA"/>
    <property type="match status" value="1"/>
</dbReference>
<keyword evidence="9" id="KW-0472">Membrane</keyword>
<evidence type="ECO:0000256" key="2">
    <source>
        <dbReference type="ARBA" id="ARBA00004370"/>
    </source>
</evidence>
<dbReference type="InterPro" id="IPR004358">
    <property type="entry name" value="Sig_transdc_His_kin-like_C"/>
</dbReference>
<dbReference type="InterPro" id="IPR036890">
    <property type="entry name" value="HATPase_C_sf"/>
</dbReference>
<evidence type="ECO:0000259" key="10">
    <source>
        <dbReference type="PROSITE" id="PS50109"/>
    </source>
</evidence>
<evidence type="ECO:0000256" key="7">
    <source>
        <dbReference type="ARBA" id="ARBA00022777"/>
    </source>
</evidence>
<evidence type="ECO:0000256" key="3">
    <source>
        <dbReference type="ARBA" id="ARBA00012438"/>
    </source>
</evidence>
<keyword evidence="5" id="KW-0808">Transferase</keyword>
<evidence type="ECO:0000256" key="5">
    <source>
        <dbReference type="ARBA" id="ARBA00022679"/>
    </source>
</evidence>
<evidence type="ECO:0000256" key="8">
    <source>
        <dbReference type="ARBA" id="ARBA00022989"/>
    </source>
</evidence>
<protein>
    <recommendedName>
        <fullName evidence="3">histidine kinase</fullName>
        <ecNumber evidence="3">2.7.13.3</ecNumber>
    </recommendedName>
</protein>
<dbReference type="PANTHER" id="PTHR45436">
    <property type="entry name" value="SENSOR HISTIDINE KINASE YKOH"/>
    <property type="match status" value="1"/>
</dbReference>
<dbReference type="InterPro" id="IPR050428">
    <property type="entry name" value="TCS_sensor_his_kinase"/>
</dbReference>
<dbReference type="CDD" id="cd00082">
    <property type="entry name" value="HisKA"/>
    <property type="match status" value="1"/>
</dbReference>
<proteinExistence type="predicted"/>
<dbReference type="InterPro" id="IPR003594">
    <property type="entry name" value="HATPase_dom"/>
</dbReference>
<reference evidence="12" key="1">
    <citation type="submission" date="2016-10" db="EMBL/GenBank/DDBJ databases">
        <authorList>
            <person name="Varghese N."/>
            <person name="Submissions S."/>
        </authorList>
    </citation>
    <scope>NUCLEOTIDE SEQUENCE [LARGE SCALE GENOMIC DNA]</scope>
    <source>
        <strain evidence="12">CECT 8338</strain>
    </source>
</reference>
<dbReference type="InterPro" id="IPR003661">
    <property type="entry name" value="HisK_dim/P_dom"/>
</dbReference>
<dbReference type="Gene3D" id="1.10.287.130">
    <property type="match status" value="1"/>
</dbReference>
<dbReference type="SMART" id="SM00388">
    <property type="entry name" value="HisKA"/>
    <property type="match status" value="1"/>
</dbReference>
<keyword evidence="7 11" id="KW-0418">Kinase</keyword>
<sequence>MVLDTVLPSERNDACATTSPADYHCFHAYDAGSQWRFFAFHCCYCPLPIAPPLAPDYPEDEVGYLAASFDASFGQLRSALQRERLFTSDVSHELRTPLMIITSSSELLEASTLAARERRQVTRIKRAAEEMRGLVETFLLLARSTSRSERLTGSASLLQRAQWQFEQWQAAFDDKGLDFQLLLEDDDEGEYHPGLLSTIVSNLLRNALHYTNEGEVRLVLTTHGFRVEDSGQGVPGAQQSDIFQPFFRGSEARGEGFGLGLSLVKRICELQGWDVQMYSLTPEGSCFEVRLK</sequence>
<dbReference type="SUPFAM" id="SSF47384">
    <property type="entry name" value="Homodimeric domain of signal transducing histidine kinase"/>
    <property type="match status" value="1"/>
</dbReference>
<gene>
    <name evidence="11" type="ORF">SAMN05216210_0208</name>
</gene>
<accession>A0A1H2E1A7</accession>
<dbReference type="SMART" id="SM00387">
    <property type="entry name" value="HATPase_c"/>
    <property type="match status" value="1"/>
</dbReference>
<dbReference type="EMBL" id="LT629787">
    <property type="protein sequence ID" value="SDT88835.1"/>
    <property type="molecule type" value="Genomic_DNA"/>
</dbReference>
<dbReference type="Gene3D" id="3.30.565.10">
    <property type="entry name" value="Histidine kinase-like ATPase, C-terminal domain"/>
    <property type="match status" value="1"/>
</dbReference>
<dbReference type="PANTHER" id="PTHR45436:SF16">
    <property type="entry name" value="HISTIDINE KINASE"/>
    <property type="match status" value="1"/>
</dbReference>
<dbReference type="Proteomes" id="UP000243924">
    <property type="component" value="Chromosome I"/>
</dbReference>
<comment type="catalytic activity">
    <reaction evidence="1">
        <text>ATP + protein L-histidine = ADP + protein N-phospho-L-histidine.</text>
        <dbReference type="EC" id="2.7.13.3"/>
    </reaction>
</comment>
<evidence type="ECO:0000313" key="12">
    <source>
        <dbReference type="Proteomes" id="UP000243924"/>
    </source>
</evidence>
<keyword evidence="6" id="KW-0812">Transmembrane</keyword>
<feature type="domain" description="Histidine kinase" evidence="10">
    <location>
        <begin position="89"/>
        <end position="292"/>
    </location>
</feature>
<dbReference type="GO" id="GO:0005886">
    <property type="term" value="C:plasma membrane"/>
    <property type="evidence" value="ECO:0007669"/>
    <property type="project" value="TreeGrafter"/>
</dbReference>
<dbReference type="STRING" id="1434072.SAMN05216210_0208"/>
<evidence type="ECO:0000256" key="6">
    <source>
        <dbReference type="ARBA" id="ARBA00022692"/>
    </source>
</evidence>
<keyword evidence="8" id="KW-1133">Transmembrane helix</keyword>
<evidence type="ECO:0000256" key="9">
    <source>
        <dbReference type="ARBA" id="ARBA00023136"/>
    </source>
</evidence>